<proteinExistence type="inferred from homology"/>
<dbReference type="Gramene" id="OIW15455">
    <property type="protein sequence ID" value="OIW15455"/>
    <property type="gene ID" value="TanjilG_28654"/>
</dbReference>
<evidence type="ECO:0000259" key="5">
    <source>
        <dbReference type="SMART" id="SM00499"/>
    </source>
</evidence>
<keyword evidence="2 4" id="KW-0732">Signal</keyword>
<name>A0A4P1RPV8_LUPAN</name>
<dbReference type="EMBL" id="CM007363">
    <property type="protein sequence ID" value="OIW15455.1"/>
    <property type="molecule type" value="Genomic_DNA"/>
</dbReference>
<organism evidence="6 7">
    <name type="scientific">Lupinus angustifolius</name>
    <name type="common">Narrow-leaved blue lupine</name>
    <dbReference type="NCBI Taxonomy" id="3871"/>
    <lineage>
        <taxon>Eukaryota</taxon>
        <taxon>Viridiplantae</taxon>
        <taxon>Streptophyta</taxon>
        <taxon>Embryophyta</taxon>
        <taxon>Tracheophyta</taxon>
        <taxon>Spermatophyta</taxon>
        <taxon>Magnoliopsida</taxon>
        <taxon>eudicotyledons</taxon>
        <taxon>Gunneridae</taxon>
        <taxon>Pentapetalae</taxon>
        <taxon>rosids</taxon>
        <taxon>fabids</taxon>
        <taxon>Fabales</taxon>
        <taxon>Fabaceae</taxon>
        <taxon>Papilionoideae</taxon>
        <taxon>50 kb inversion clade</taxon>
        <taxon>genistoids sensu lato</taxon>
        <taxon>core genistoids</taxon>
        <taxon>Genisteae</taxon>
        <taxon>Lupinus</taxon>
    </lineage>
</organism>
<dbReference type="InterPro" id="IPR036312">
    <property type="entry name" value="Bifun_inhib/LTP/seed_sf"/>
</dbReference>
<protein>
    <recommendedName>
        <fullName evidence="5">Bifunctional inhibitor/plant lipid transfer protein/seed storage helical domain-containing protein</fullName>
    </recommendedName>
</protein>
<evidence type="ECO:0000313" key="6">
    <source>
        <dbReference type="EMBL" id="OIW15455.1"/>
    </source>
</evidence>
<dbReference type="PANTHER" id="PTHR35496:SF20">
    <property type="entry name" value="2S SEED STORAGE PROTEIN 1-RELATED"/>
    <property type="match status" value="1"/>
</dbReference>
<evidence type="ECO:0000256" key="4">
    <source>
        <dbReference type="SAM" id="SignalP"/>
    </source>
</evidence>
<dbReference type="AlphaFoldDB" id="A0A4P1RPV8"/>
<dbReference type="Gene3D" id="1.10.110.10">
    <property type="entry name" value="Plant lipid-transfer and hydrophobic proteins"/>
    <property type="match status" value="1"/>
</dbReference>
<dbReference type="InterPro" id="IPR000617">
    <property type="entry name" value="Napin/2SS/CON"/>
</dbReference>
<reference evidence="6 7" key="1">
    <citation type="journal article" date="2017" name="Plant Biotechnol. J.">
        <title>A comprehensive draft genome sequence for lupin (Lupinus angustifolius), an emerging health food: insights into plant-microbe interactions and legume evolution.</title>
        <authorList>
            <person name="Hane J.K."/>
            <person name="Ming Y."/>
            <person name="Kamphuis L.G."/>
            <person name="Nelson M.N."/>
            <person name="Garg G."/>
            <person name="Atkins C.A."/>
            <person name="Bayer P.E."/>
            <person name="Bravo A."/>
            <person name="Bringans S."/>
            <person name="Cannon S."/>
            <person name="Edwards D."/>
            <person name="Foley R."/>
            <person name="Gao L.L."/>
            <person name="Harrison M.J."/>
            <person name="Huang W."/>
            <person name="Hurgobin B."/>
            <person name="Li S."/>
            <person name="Liu C.W."/>
            <person name="McGrath A."/>
            <person name="Morahan G."/>
            <person name="Murray J."/>
            <person name="Weller J."/>
            <person name="Jian J."/>
            <person name="Singh K.B."/>
        </authorList>
    </citation>
    <scope>NUCLEOTIDE SEQUENCE [LARGE SCALE GENOMIC DNA]</scope>
    <source>
        <strain evidence="7">cv. Tanjil</strain>
        <tissue evidence="6">Whole plant</tissue>
    </source>
</reference>
<evidence type="ECO:0000256" key="1">
    <source>
        <dbReference type="ARBA" id="ARBA00008262"/>
    </source>
</evidence>
<evidence type="ECO:0000256" key="2">
    <source>
        <dbReference type="ARBA" id="ARBA00022729"/>
    </source>
</evidence>
<sequence length="151" mass="17608">MANLTILIALLAALVLVVHTNAYHSSEQSCEKQPQQLRLRHCERYIIQRVYQQPEDEEEDEDHVQIHRGINHVIRHTRSGEESEESQELEQCCDQLNGLNKRCQCRALQQIYENQSQESEGREEEELLEQELEKLPSTRGFGPLRACDINL</sequence>
<gene>
    <name evidence="6" type="ORF">TanjilG_28654</name>
</gene>
<feature type="signal peptide" evidence="4">
    <location>
        <begin position="1"/>
        <end position="22"/>
    </location>
</feature>
<keyword evidence="3" id="KW-1015">Disulfide bond</keyword>
<dbReference type="SMART" id="SM00499">
    <property type="entry name" value="AAI"/>
    <property type="match status" value="1"/>
</dbReference>
<dbReference type="PANTHER" id="PTHR35496">
    <property type="entry name" value="2S SEED STORAGE PROTEIN 1-RELATED"/>
    <property type="match status" value="1"/>
</dbReference>
<feature type="chain" id="PRO_5020025349" description="Bifunctional inhibitor/plant lipid transfer protein/seed storage helical domain-containing protein" evidence="4">
    <location>
        <begin position="23"/>
        <end position="151"/>
    </location>
</feature>
<dbReference type="KEGG" id="lang:109342331"/>
<dbReference type="Proteomes" id="UP000188354">
    <property type="component" value="Chromosome LG03"/>
</dbReference>
<keyword evidence="7" id="KW-1185">Reference proteome</keyword>
<dbReference type="GO" id="GO:0045735">
    <property type="term" value="F:nutrient reservoir activity"/>
    <property type="evidence" value="ECO:0007669"/>
    <property type="project" value="InterPro"/>
</dbReference>
<comment type="similarity">
    <text evidence="1">Belongs to the 2S seed storage albumins family.</text>
</comment>
<dbReference type="InterPro" id="IPR016140">
    <property type="entry name" value="Bifunc_inhib/LTP/seed_store"/>
</dbReference>
<accession>A0A4P1RPV8</accession>
<evidence type="ECO:0000256" key="3">
    <source>
        <dbReference type="ARBA" id="ARBA00023157"/>
    </source>
</evidence>
<feature type="domain" description="Bifunctional inhibitor/plant lipid transfer protein/seed storage helical" evidence="5">
    <location>
        <begin position="42"/>
        <end position="147"/>
    </location>
</feature>
<dbReference type="SUPFAM" id="SSF47699">
    <property type="entry name" value="Bifunctional inhibitor/lipid-transfer protein/seed storage 2S albumin"/>
    <property type="match status" value="1"/>
</dbReference>
<evidence type="ECO:0000313" key="7">
    <source>
        <dbReference type="Proteomes" id="UP000188354"/>
    </source>
</evidence>